<dbReference type="InterPro" id="IPR029095">
    <property type="entry name" value="NarX-like_N"/>
</dbReference>
<evidence type="ECO:0000313" key="7">
    <source>
        <dbReference type="EMBL" id="MBB4246119.1"/>
    </source>
</evidence>
<name>A0A840GD06_RHOTE</name>
<keyword evidence="5" id="KW-0732">Signal</keyword>
<dbReference type="RefSeq" id="WP_153114900.1">
    <property type="nucleotide sequence ID" value="NZ_JACIGE010000001.1"/>
</dbReference>
<dbReference type="Pfam" id="PF13675">
    <property type="entry name" value="PilJ"/>
    <property type="match status" value="1"/>
</dbReference>
<evidence type="ECO:0000256" key="1">
    <source>
        <dbReference type="ARBA" id="ARBA00004141"/>
    </source>
</evidence>
<evidence type="ECO:0000256" key="5">
    <source>
        <dbReference type="SAM" id="SignalP"/>
    </source>
</evidence>
<comment type="subcellular location">
    <subcellularLocation>
        <location evidence="1">Membrane</location>
        <topology evidence="1">Multi-pass membrane protein</topology>
    </subcellularLocation>
</comment>
<evidence type="ECO:0000256" key="2">
    <source>
        <dbReference type="ARBA" id="ARBA00022692"/>
    </source>
</evidence>
<evidence type="ECO:0000256" key="3">
    <source>
        <dbReference type="ARBA" id="ARBA00022989"/>
    </source>
</evidence>
<evidence type="ECO:0000256" key="4">
    <source>
        <dbReference type="ARBA" id="ARBA00023136"/>
    </source>
</evidence>
<sequence>MSLLPACACGLLSALCCLAVASVPALAAPPARAVASSANPAPRDIVSDLGAAGRLRMQAQRVAKLYLQNGLAINATRSRQQLAAALRQGDTDIDELTRRLREPRAQKALLRVGEHWRELKVALAQSWSVDAVQRVNALAESQSIAAGRLSLLIEENATTPSARLLDLALRQSMLAQRLARLYLLAQAGDNSRGRLVDIEQTRREFVTSLAELASAPENTAATREALALMQVQWLFLDQAVVDLLRGGRGNPQHVATTSERLSEVLDAVAASLSDSLQPNSALPLSAASLSRV</sequence>
<dbReference type="GO" id="GO:0016020">
    <property type="term" value="C:membrane"/>
    <property type="evidence" value="ECO:0007669"/>
    <property type="project" value="UniProtKB-SubCell"/>
</dbReference>
<keyword evidence="8" id="KW-1185">Reference proteome</keyword>
<protein>
    <recommendedName>
        <fullName evidence="6">NarX-like N-terminal domain-containing protein</fullName>
    </recommendedName>
</protein>
<organism evidence="7 8">
    <name type="scientific">Rhodocyclus tenuis</name>
    <name type="common">Rhodospirillum tenue</name>
    <dbReference type="NCBI Taxonomy" id="1066"/>
    <lineage>
        <taxon>Bacteria</taxon>
        <taxon>Pseudomonadati</taxon>
        <taxon>Pseudomonadota</taxon>
        <taxon>Betaproteobacteria</taxon>
        <taxon>Rhodocyclales</taxon>
        <taxon>Rhodocyclaceae</taxon>
        <taxon>Rhodocyclus</taxon>
    </lineage>
</organism>
<dbReference type="EMBL" id="JACIGE010000001">
    <property type="protein sequence ID" value="MBB4246119.1"/>
    <property type="molecule type" value="Genomic_DNA"/>
</dbReference>
<evidence type="ECO:0000259" key="6">
    <source>
        <dbReference type="Pfam" id="PF13675"/>
    </source>
</evidence>
<accession>A0A840GD06</accession>
<gene>
    <name evidence="7" type="ORF">GGD90_000468</name>
</gene>
<dbReference type="OrthoDB" id="952521at2"/>
<comment type="caution">
    <text evidence="7">The sequence shown here is derived from an EMBL/GenBank/DDBJ whole genome shotgun (WGS) entry which is preliminary data.</text>
</comment>
<proteinExistence type="predicted"/>
<keyword evidence="4" id="KW-0472">Membrane</keyword>
<dbReference type="Proteomes" id="UP000587070">
    <property type="component" value="Unassembled WGS sequence"/>
</dbReference>
<dbReference type="AlphaFoldDB" id="A0A840GD06"/>
<keyword evidence="3" id="KW-1133">Transmembrane helix</keyword>
<feature type="chain" id="PRO_5032604153" description="NarX-like N-terminal domain-containing protein" evidence="5">
    <location>
        <begin position="28"/>
        <end position="292"/>
    </location>
</feature>
<keyword evidence="2" id="KW-0812">Transmembrane</keyword>
<feature type="signal peptide" evidence="5">
    <location>
        <begin position="1"/>
        <end position="27"/>
    </location>
</feature>
<feature type="domain" description="NarX-like N-terminal" evidence="6">
    <location>
        <begin position="50"/>
        <end position="125"/>
    </location>
</feature>
<reference evidence="7 8" key="1">
    <citation type="submission" date="2020-08" db="EMBL/GenBank/DDBJ databases">
        <title>Genome sequencing of Purple Non-Sulfur Bacteria from various extreme environments.</title>
        <authorList>
            <person name="Mayer M."/>
        </authorList>
    </citation>
    <scope>NUCLEOTIDE SEQUENCE [LARGE SCALE GENOMIC DNA]</scope>
    <source>
        <strain evidence="7 8">2761</strain>
    </source>
</reference>
<evidence type="ECO:0000313" key="8">
    <source>
        <dbReference type="Proteomes" id="UP000587070"/>
    </source>
</evidence>